<dbReference type="EMBL" id="APKE01000114">
    <property type="protein sequence ID" value="KAF0674348.1"/>
    <property type="molecule type" value="Genomic_DNA"/>
</dbReference>
<gene>
    <name evidence="2" type="ORF">PMES_03369</name>
</gene>
<sequence length="51" mass="5732">QQGHSTTYNTPFVSSRLQAIQSRDTHLLVTTVEQPGTTFDAQPSRSDTRRN</sequence>
<feature type="region of interest" description="Disordered" evidence="1">
    <location>
        <begin position="31"/>
        <end position="51"/>
    </location>
</feature>
<keyword evidence="3" id="KW-1185">Reference proteome</keyword>
<feature type="compositionally biased region" description="Polar residues" evidence="1">
    <location>
        <begin position="31"/>
        <end position="45"/>
    </location>
</feature>
<organism evidence="2 3">
    <name type="scientific">Profundibacterium mesophilum KAUST100406-0324</name>
    <dbReference type="NCBI Taxonomy" id="1037889"/>
    <lineage>
        <taxon>Bacteria</taxon>
        <taxon>Pseudomonadati</taxon>
        <taxon>Pseudomonadota</taxon>
        <taxon>Alphaproteobacteria</taxon>
        <taxon>Rhodobacterales</taxon>
        <taxon>Roseobacteraceae</taxon>
        <taxon>Profundibacterium</taxon>
    </lineage>
</organism>
<feature type="non-terminal residue" evidence="2">
    <location>
        <position position="1"/>
    </location>
</feature>
<evidence type="ECO:0000313" key="3">
    <source>
        <dbReference type="Proteomes" id="UP000698242"/>
    </source>
</evidence>
<dbReference type="Proteomes" id="UP000698242">
    <property type="component" value="Unassembled WGS sequence"/>
</dbReference>
<proteinExistence type="predicted"/>
<evidence type="ECO:0000313" key="2">
    <source>
        <dbReference type="EMBL" id="KAF0674348.1"/>
    </source>
</evidence>
<name>A0A921NVJ6_9RHOB</name>
<reference evidence="2" key="1">
    <citation type="submission" date="2013-03" db="EMBL/GenBank/DDBJ databases">
        <title>Genome Sequence of the Profundibacterium mesophilum strain KAUST100406-0324T from Red Sea, a novel genus in the family Rhodobacteraceae.</title>
        <authorList>
            <person name="Essack M."/>
            <person name="Alam I."/>
            <person name="Lafi F."/>
            <person name="Alawi W."/>
            <person name="Kamanu F."/>
            <person name="Al-Suwailem A."/>
            <person name="Lee O.O."/>
            <person name="Xu Y."/>
            <person name="Bajic V."/>
            <person name="Qian P.-Y."/>
            <person name="Archer J."/>
        </authorList>
    </citation>
    <scope>NUCLEOTIDE SEQUENCE</scope>
    <source>
        <strain evidence="2">KAUST100406-0324</strain>
    </source>
</reference>
<dbReference type="AlphaFoldDB" id="A0A921NVJ6"/>
<protein>
    <submittedName>
        <fullName evidence="2">Uncharacterized protein</fullName>
    </submittedName>
</protein>
<comment type="caution">
    <text evidence="2">The sequence shown here is derived from an EMBL/GenBank/DDBJ whole genome shotgun (WGS) entry which is preliminary data.</text>
</comment>
<evidence type="ECO:0000256" key="1">
    <source>
        <dbReference type="SAM" id="MobiDB-lite"/>
    </source>
</evidence>
<accession>A0A921NVJ6</accession>